<dbReference type="GO" id="GO:0010333">
    <property type="term" value="F:terpene synthase activity"/>
    <property type="evidence" value="ECO:0007669"/>
    <property type="project" value="InterPro"/>
</dbReference>
<comment type="cofactor">
    <cofactor evidence="1 6">
        <name>Mg(2+)</name>
        <dbReference type="ChEBI" id="CHEBI:18420"/>
    </cofactor>
</comment>
<dbReference type="InterPro" id="IPR034686">
    <property type="entry name" value="Terpene_cyclase-like_2"/>
</dbReference>
<dbReference type="GO" id="GO:0008299">
    <property type="term" value="P:isoprenoid biosynthetic process"/>
    <property type="evidence" value="ECO:0007669"/>
    <property type="project" value="UniProtKB-ARBA"/>
</dbReference>
<evidence type="ECO:0000256" key="4">
    <source>
        <dbReference type="ARBA" id="ARBA00022842"/>
    </source>
</evidence>
<keyword evidence="5 6" id="KW-0456">Lyase</keyword>
<dbReference type="Pfam" id="PF19086">
    <property type="entry name" value="Terpene_syn_C_2"/>
    <property type="match status" value="1"/>
</dbReference>
<evidence type="ECO:0000313" key="7">
    <source>
        <dbReference type="EMBL" id="TCD63578.1"/>
    </source>
</evidence>
<evidence type="ECO:0000256" key="2">
    <source>
        <dbReference type="ARBA" id="ARBA00006333"/>
    </source>
</evidence>
<reference evidence="7 8" key="1">
    <citation type="submission" date="2018-11" db="EMBL/GenBank/DDBJ databases">
        <title>Genome assembly of Steccherinum ochraceum LE-BIN_3174, the white-rot fungus of the Steccherinaceae family (The Residual Polyporoid clade, Polyporales, Basidiomycota).</title>
        <authorList>
            <person name="Fedorova T.V."/>
            <person name="Glazunova O.A."/>
            <person name="Landesman E.O."/>
            <person name="Moiseenko K.V."/>
            <person name="Psurtseva N.V."/>
            <person name="Savinova O.S."/>
            <person name="Shakhova N.V."/>
            <person name="Tyazhelova T.V."/>
            <person name="Vasina D.V."/>
        </authorList>
    </citation>
    <scope>NUCLEOTIDE SEQUENCE [LARGE SCALE GENOMIC DNA]</scope>
    <source>
        <strain evidence="7 8">LE-BIN_3174</strain>
    </source>
</reference>
<evidence type="ECO:0000313" key="8">
    <source>
        <dbReference type="Proteomes" id="UP000292702"/>
    </source>
</evidence>
<dbReference type="Gene3D" id="1.10.600.10">
    <property type="entry name" value="Farnesyl Diphosphate Synthase"/>
    <property type="match status" value="1"/>
</dbReference>
<name>A0A4R0RIH0_9APHY</name>
<dbReference type="EMBL" id="RWJN01000288">
    <property type="protein sequence ID" value="TCD63578.1"/>
    <property type="molecule type" value="Genomic_DNA"/>
</dbReference>
<dbReference type="InterPro" id="IPR008949">
    <property type="entry name" value="Isoprenoid_synthase_dom_sf"/>
</dbReference>
<comment type="caution">
    <text evidence="7">The sequence shown here is derived from an EMBL/GenBank/DDBJ whole genome shotgun (WGS) entry which is preliminary data.</text>
</comment>
<evidence type="ECO:0000256" key="3">
    <source>
        <dbReference type="ARBA" id="ARBA00022723"/>
    </source>
</evidence>
<evidence type="ECO:0000256" key="1">
    <source>
        <dbReference type="ARBA" id="ARBA00001946"/>
    </source>
</evidence>
<evidence type="ECO:0000256" key="6">
    <source>
        <dbReference type="RuleBase" id="RU366034"/>
    </source>
</evidence>
<keyword evidence="3 6" id="KW-0479">Metal-binding</keyword>
<dbReference type="SFLD" id="SFLDG01020">
    <property type="entry name" value="Terpene_Cyclase_Like_2"/>
    <property type="match status" value="1"/>
</dbReference>
<sequence>MSAHPTTFTLPNLHALCPFTSSTNPHYLQASTESSAWISSFKVFSAEKLAFFKKSGAELLCSHVYHYTGYEQLRTCCDFVNLLFTIDEISDDQNAADATHTGHVFIEALRDPDFDDGSVLCQMTKQFRGRLAKMGPACYRRYLKNCEDYITAVGKEAHYREHGIVLDLESFQVLRRENSAVRTCFGLFGLTLDLDLPDEVANHEVMMKMHLAAVDMVCWSNDLYSYNMEQAMGHYTNNILTVLMKEKNIDLQSAADFVGEHFAALMDSFLADKARLPSWGPDLDAKVEKFIMASETWVVGNLNWSFETPRYFGSQREQVQKTLEVKLDSKRE</sequence>
<dbReference type="SUPFAM" id="SSF48576">
    <property type="entry name" value="Terpenoid synthases"/>
    <property type="match status" value="1"/>
</dbReference>
<gene>
    <name evidence="7" type="ORF">EIP91_005217</name>
</gene>
<dbReference type="PANTHER" id="PTHR35201">
    <property type="entry name" value="TERPENE SYNTHASE"/>
    <property type="match status" value="1"/>
</dbReference>
<dbReference type="AlphaFoldDB" id="A0A4R0RIH0"/>
<proteinExistence type="inferred from homology"/>
<dbReference type="SFLD" id="SFLDS00005">
    <property type="entry name" value="Isoprenoid_Synthase_Type_I"/>
    <property type="match status" value="1"/>
</dbReference>
<dbReference type="PANTHER" id="PTHR35201:SF4">
    <property type="entry name" value="BETA-PINACENE SYNTHASE-RELATED"/>
    <property type="match status" value="1"/>
</dbReference>
<dbReference type="EC" id="4.2.3.-" evidence="6"/>
<protein>
    <recommendedName>
        <fullName evidence="6">Terpene synthase</fullName>
        <ecNumber evidence="6">4.2.3.-</ecNumber>
    </recommendedName>
</protein>
<dbReference type="GO" id="GO:0046872">
    <property type="term" value="F:metal ion binding"/>
    <property type="evidence" value="ECO:0007669"/>
    <property type="project" value="UniProtKB-KW"/>
</dbReference>
<accession>A0A4R0RIH0</accession>
<evidence type="ECO:0000256" key="5">
    <source>
        <dbReference type="ARBA" id="ARBA00023239"/>
    </source>
</evidence>
<comment type="similarity">
    <text evidence="2 6">Belongs to the terpene synthase family.</text>
</comment>
<dbReference type="Proteomes" id="UP000292702">
    <property type="component" value="Unassembled WGS sequence"/>
</dbReference>
<keyword evidence="8" id="KW-1185">Reference proteome</keyword>
<keyword evidence="4 6" id="KW-0460">Magnesium</keyword>
<dbReference type="OrthoDB" id="2861623at2759"/>
<organism evidence="7 8">
    <name type="scientific">Steccherinum ochraceum</name>
    <dbReference type="NCBI Taxonomy" id="92696"/>
    <lineage>
        <taxon>Eukaryota</taxon>
        <taxon>Fungi</taxon>
        <taxon>Dikarya</taxon>
        <taxon>Basidiomycota</taxon>
        <taxon>Agaricomycotina</taxon>
        <taxon>Agaricomycetes</taxon>
        <taxon>Polyporales</taxon>
        <taxon>Steccherinaceae</taxon>
        <taxon>Steccherinum</taxon>
    </lineage>
</organism>